<proteinExistence type="inferred from homology"/>
<protein>
    <recommendedName>
        <fullName evidence="8">Shootin-1</fullName>
    </recommendedName>
</protein>
<evidence type="ECO:0000256" key="13">
    <source>
        <dbReference type="ARBA" id="ARBA00023273"/>
    </source>
</evidence>
<keyword evidence="17" id="KW-1185">Reference proteome</keyword>
<dbReference type="GO" id="GO:2001224">
    <property type="term" value="P:positive regulation of neuron migration"/>
    <property type="evidence" value="ECO:0007669"/>
    <property type="project" value="TreeGrafter"/>
</dbReference>
<gene>
    <name evidence="16" type="ORF">XNOV1_A002684</name>
</gene>
<dbReference type="GO" id="GO:0043204">
    <property type="term" value="C:perikaryon"/>
    <property type="evidence" value="ECO:0007669"/>
    <property type="project" value="UniProtKB-SubCell"/>
</dbReference>
<dbReference type="GO" id="GO:0005737">
    <property type="term" value="C:cytoplasm"/>
    <property type="evidence" value="ECO:0007669"/>
    <property type="project" value="TreeGrafter"/>
</dbReference>
<comment type="similarity">
    <text evidence="7">Belongs to the shootin family.</text>
</comment>
<evidence type="ECO:0000256" key="14">
    <source>
        <dbReference type="SAM" id="Coils"/>
    </source>
</evidence>
<evidence type="ECO:0000256" key="4">
    <source>
        <dbReference type="ARBA" id="ARBA00004489"/>
    </source>
</evidence>
<keyword evidence="9" id="KW-0217">Developmental protein</keyword>
<evidence type="ECO:0000256" key="15">
    <source>
        <dbReference type="SAM" id="MobiDB-lite"/>
    </source>
</evidence>
<feature type="compositionally biased region" description="Low complexity" evidence="15">
    <location>
        <begin position="205"/>
        <end position="232"/>
    </location>
</feature>
<feature type="region of interest" description="Disordered" evidence="15">
    <location>
        <begin position="1"/>
        <end position="29"/>
    </location>
</feature>
<organism evidence="16 17">
    <name type="scientific">Xyrichtys novacula</name>
    <name type="common">Pearly razorfish</name>
    <name type="synonym">Hemipteronotus novacula</name>
    <dbReference type="NCBI Taxonomy" id="13765"/>
    <lineage>
        <taxon>Eukaryota</taxon>
        <taxon>Metazoa</taxon>
        <taxon>Chordata</taxon>
        <taxon>Craniata</taxon>
        <taxon>Vertebrata</taxon>
        <taxon>Euteleostomi</taxon>
        <taxon>Actinopterygii</taxon>
        <taxon>Neopterygii</taxon>
        <taxon>Teleostei</taxon>
        <taxon>Neoteleostei</taxon>
        <taxon>Acanthomorphata</taxon>
        <taxon>Eupercaria</taxon>
        <taxon>Labriformes</taxon>
        <taxon>Labridae</taxon>
        <taxon>Xyrichtys</taxon>
    </lineage>
</organism>
<dbReference type="GO" id="GO:0030027">
    <property type="term" value="C:lamellipodium"/>
    <property type="evidence" value="ECO:0007669"/>
    <property type="project" value="UniProtKB-SubCell"/>
</dbReference>
<dbReference type="EMBL" id="OY660868">
    <property type="protein sequence ID" value="CAJ1057664.1"/>
    <property type="molecule type" value="Genomic_DNA"/>
</dbReference>
<dbReference type="GO" id="GO:0048812">
    <property type="term" value="P:neuron projection morphogenesis"/>
    <property type="evidence" value="ECO:0007669"/>
    <property type="project" value="TreeGrafter"/>
</dbReference>
<evidence type="ECO:0000256" key="6">
    <source>
        <dbReference type="ARBA" id="ARBA00004624"/>
    </source>
</evidence>
<dbReference type="PANTHER" id="PTHR46606">
    <property type="entry name" value="SHOOTIN-1"/>
    <property type="match status" value="1"/>
</dbReference>
<keyword evidence="13" id="KW-0966">Cell projection</keyword>
<reference evidence="16" key="1">
    <citation type="submission" date="2023-08" db="EMBL/GenBank/DDBJ databases">
        <authorList>
            <person name="Alioto T."/>
            <person name="Alioto T."/>
            <person name="Gomez Garrido J."/>
        </authorList>
    </citation>
    <scope>NUCLEOTIDE SEQUENCE</scope>
</reference>
<evidence type="ECO:0000313" key="17">
    <source>
        <dbReference type="Proteomes" id="UP001178508"/>
    </source>
</evidence>
<dbReference type="PANTHER" id="PTHR46606:SF3">
    <property type="entry name" value="SHOOTIN-1"/>
    <property type="match status" value="1"/>
</dbReference>
<keyword evidence="11 14" id="KW-0175">Coiled coil</keyword>
<evidence type="ECO:0000256" key="3">
    <source>
        <dbReference type="ARBA" id="ARBA00004486"/>
    </source>
</evidence>
<feature type="region of interest" description="Disordered" evidence="15">
    <location>
        <begin position="201"/>
        <end position="232"/>
    </location>
</feature>
<keyword evidence="10" id="KW-0963">Cytoplasm</keyword>
<feature type="coiled-coil region" evidence="14">
    <location>
        <begin position="137"/>
        <end position="184"/>
    </location>
</feature>
<dbReference type="GO" id="GO:0005856">
    <property type="term" value="C:cytoskeleton"/>
    <property type="evidence" value="ECO:0007669"/>
    <property type="project" value="UniProtKB-SubCell"/>
</dbReference>
<dbReference type="InterPro" id="IPR024849">
    <property type="entry name" value="Shootin-1"/>
</dbReference>
<dbReference type="GO" id="GO:0044295">
    <property type="term" value="C:axonal growth cone"/>
    <property type="evidence" value="ECO:0007669"/>
    <property type="project" value="TreeGrafter"/>
</dbReference>
<dbReference type="GO" id="GO:0030175">
    <property type="term" value="C:filopodium"/>
    <property type="evidence" value="ECO:0007669"/>
    <property type="project" value="UniProtKB-SubCell"/>
</dbReference>
<evidence type="ECO:0000256" key="9">
    <source>
        <dbReference type="ARBA" id="ARBA00022473"/>
    </source>
</evidence>
<evidence type="ECO:0000256" key="2">
    <source>
        <dbReference type="ARBA" id="ARBA00004484"/>
    </source>
</evidence>
<evidence type="ECO:0000256" key="8">
    <source>
        <dbReference type="ARBA" id="ARBA00017666"/>
    </source>
</evidence>
<evidence type="ECO:0000256" key="7">
    <source>
        <dbReference type="ARBA" id="ARBA00010041"/>
    </source>
</evidence>
<evidence type="ECO:0000256" key="10">
    <source>
        <dbReference type="ARBA" id="ARBA00022490"/>
    </source>
</evidence>
<comment type="subcellular location">
    <subcellularLocation>
        <location evidence="4">Cell projection</location>
        <location evidence="4">Axon</location>
    </subcellularLocation>
    <subcellularLocation>
        <location evidence="3">Cell projection</location>
        <location evidence="3">Filopodium</location>
    </subcellularLocation>
    <subcellularLocation>
        <location evidence="6">Cell projection</location>
        <location evidence="6">Growth cone</location>
    </subcellularLocation>
    <subcellularLocation>
        <location evidence="5">Cell projection</location>
        <location evidence="5">Lamellipodium</location>
    </subcellularLocation>
    <subcellularLocation>
        <location evidence="1">Cytoplasm</location>
        <location evidence="1">Cytoskeleton</location>
    </subcellularLocation>
    <subcellularLocation>
        <location evidence="2">Perikaryon</location>
    </subcellularLocation>
</comment>
<name>A0AAV1F9I8_XYRNO</name>
<evidence type="ECO:0000256" key="11">
    <source>
        <dbReference type="ARBA" id="ARBA00023054"/>
    </source>
</evidence>
<dbReference type="Proteomes" id="UP001178508">
    <property type="component" value="Chromosome 5"/>
</dbReference>
<dbReference type="AlphaFoldDB" id="A0AAV1F9I8"/>
<evidence type="ECO:0000256" key="1">
    <source>
        <dbReference type="ARBA" id="ARBA00004245"/>
    </source>
</evidence>
<accession>A0AAV1F9I8</accession>
<evidence type="ECO:0000256" key="12">
    <source>
        <dbReference type="ARBA" id="ARBA00023212"/>
    </source>
</evidence>
<evidence type="ECO:0000256" key="5">
    <source>
        <dbReference type="ARBA" id="ARBA00004510"/>
    </source>
</evidence>
<evidence type="ECO:0000313" key="16">
    <source>
        <dbReference type="EMBL" id="CAJ1057664.1"/>
    </source>
</evidence>
<keyword evidence="12" id="KW-0206">Cytoskeleton</keyword>
<sequence length="247" mass="28164">MPRGAMKDKPKKSAFLASDVIDPNSDHHEGDTMLIDTDGGQLLKEKHDNTLLIAETLQQKSSWANPTEFAVGEFEALQYTFNLERDLRTEAEKFAREMLVEQKQLKRQSLILTQSPSPSQALQEALSQVTKLTRDLNLEHENQIQQMEDRLKSCEMQKELRRKLELLEEERMDHHEKYSKAEVEVKDLRFTASQVIPEETAIGYQPTSSFSASTSPTTTSSPSPSPLSLQPSQLLIVTDLEEKRCQY</sequence>